<dbReference type="AlphaFoldDB" id="A0A238XL04"/>
<reference evidence="14" key="1">
    <citation type="submission" date="2017-06" db="EMBL/GenBank/DDBJ databases">
        <authorList>
            <person name="Varghese N."/>
            <person name="Submissions S."/>
        </authorList>
    </citation>
    <scope>NUCLEOTIDE SEQUENCE [LARGE SCALE GENOMIC DNA]</scope>
    <source>
        <strain evidence="14">DSM 15668</strain>
    </source>
</reference>
<dbReference type="PIRSF" id="PIRSF021292">
    <property type="entry name" value="Competence_ComGD"/>
    <property type="match status" value="1"/>
</dbReference>
<organism evidence="13 14">
    <name type="scientific">Desulfurobacterium atlanticum</name>
    <dbReference type="NCBI Taxonomy" id="240169"/>
    <lineage>
        <taxon>Bacteria</taxon>
        <taxon>Pseudomonadati</taxon>
        <taxon>Aquificota</taxon>
        <taxon>Aquificia</taxon>
        <taxon>Desulfurobacteriales</taxon>
        <taxon>Desulfurobacteriaceae</taxon>
        <taxon>Desulfurobacterium</taxon>
    </lineage>
</organism>
<dbReference type="GO" id="GO:0015627">
    <property type="term" value="C:type II protein secretion system complex"/>
    <property type="evidence" value="ECO:0007669"/>
    <property type="project" value="InterPro"/>
</dbReference>
<dbReference type="InterPro" id="IPR045584">
    <property type="entry name" value="Pilin-like"/>
</dbReference>
<comment type="similarity">
    <text evidence="9">Belongs to the GSP H family.</text>
</comment>
<keyword evidence="8 11" id="KW-0472">Membrane</keyword>
<evidence type="ECO:0000256" key="8">
    <source>
        <dbReference type="ARBA" id="ARBA00023136"/>
    </source>
</evidence>
<protein>
    <recommendedName>
        <fullName evidence="2">Type II secretion system protein H</fullName>
    </recommendedName>
    <alternativeName>
        <fullName evidence="10">General secretion pathway protein H</fullName>
    </alternativeName>
</protein>
<evidence type="ECO:0000256" key="3">
    <source>
        <dbReference type="ARBA" id="ARBA00022475"/>
    </source>
</evidence>
<evidence type="ECO:0000256" key="11">
    <source>
        <dbReference type="SAM" id="Phobius"/>
    </source>
</evidence>
<keyword evidence="14" id="KW-1185">Reference proteome</keyword>
<accession>A0A238XL04</accession>
<dbReference type="Pfam" id="PF07963">
    <property type="entry name" value="N_methyl"/>
    <property type="match status" value="1"/>
</dbReference>
<evidence type="ECO:0000259" key="12">
    <source>
        <dbReference type="Pfam" id="PF12019"/>
    </source>
</evidence>
<dbReference type="GO" id="GO:0005886">
    <property type="term" value="C:plasma membrane"/>
    <property type="evidence" value="ECO:0007669"/>
    <property type="project" value="UniProtKB-SubCell"/>
</dbReference>
<dbReference type="Pfam" id="PF12019">
    <property type="entry name" value="GspH"/>
    <property type="match status" value="1"/>
</dbReference>
<name>A0A238XL04_9BACT</name>
<keyword evidence="3" id="KW-1003">Cell membrane</keyword>
<sequence length="144" mass="15883">MKKLNAFTLTELIIVIAIVGIIAAIAVPKIGRWINSTKVRQVAEQLTADLQFAQGLAMEKGSSKVKIYSDRYEIYAPETATTPIKSITIDDTNISLLSNFTNNEIKFRRNKLPITGGTIVISGYGVTYNIVINNIGGRIQLKRL</sequence>
<evidence type="ECO:0000313" key="13">
    <source>
        <dbReference type="EMBL" id="SNR59362.1"/>
    </source>
</evidence>
<feature type="domain" description="General secretion pathway GspH" evidence="12">
    <location>
        <begin position="43"/>
        <end position="136"/>
    </location>
</feature>
<dbReference type="SUPFAM" id="SSF54523">
    <property type="entry name" value="Pili subunits"/>
    <property type="match status" value="1"/>
</dbReference>
<keyword evidence="7 11" id="KW-1133">Transmembrane helix</keyword>
<evidence type="ECO:0000256" key="1">
    <source>
        <dbReference type="ARBA" id="ARBA00004377"/>
    </source>
</evidence>
<evidence type="ECO:0000256" key="4">
    <source>
        <dbReference type="ARBA" id="ARBA00022481"/>
    </source>
</evidence>
<evidence type="ECO:0000256" key="6">
    <source>
        <dbReference type="ARBA" id="ARBA00022692"/>
    </source>
</evidence>
<keyword evidence="5" id="KW-0997">Cell inner membrane</keyword>
<dbReference type="Gene3D" id="3.30.700.10">
    <property type="entry name" value="Glycoprotein, Type 4 Pilin"/>
    <property type="match status" value="1"/>
</dbReference>
<evidence type="ECO:0000256" key="2">
    <source>
        <dbReference type="ARBA" id="ARBA00021549"/>
    </source>
</evidence>
<feature type="transmembrane region" description="Helical" evidence="11">
    <location>
        <begin position="12"/>
        <end position="31"/>
    </location>
</feature>
<dbReference type="GO" id="GO:0015628">
    <property type="term" value="P:protein secretion by the type II secretion system"/>
    <property type="evidence" value="ECO:0007669"/>
    <property type="project" value="InterPro"/>
</dbReference>
<gene>
    <name evidence="13" type="ORF">SAMN06265340_10162</name>
</gene>
<dbReference type="Proteomes" id="UP000198405">
    <property type="component" value="Unassembled WGS sequence"/>
</dbReference>
<dbReference type="GO" id="GO:0030420">
    <property type="term" value="P:establishment of competence for transformation"/>
    <property type="evidence" value="ECO:0007669"/>
    <property type="project" value="InterPro"/>
</dbReference>
<evidence type="ECO:0000256" key="10">
    <source>
        <dbReference type="ARBA" id="ARBA00030775"/>
    </source>
</evidence>
<dbReference type="InterPro" id="IPR016785">
    <property type="entry name" value="ComGD"/>
</dbReference>
<keyword evidence="4" id="KW-0488">Methylation</keyword>
<evidence type="ECO:0000256" key="5">
    <source>
        <dbReference type="ARBA" id="ARBA00022519"/>
    </source>
</evidence>
<evidence type="ECO:0000256" key="9">
    <source>
        <dbReference type="ARBA" id="ARBA00025772"/>
    </source>
</evidence>
<evidence type="ECO:0000313" key="14">
    <source>
        <dbReference type="Proteomes" id="UP000198405"/>
    </source>
</evidence>
<dbReference type="InterPro" id="IPR012902">
    <property type="entry name" value="N_methyl_site"/>
</dbReference>
<dbReference type="NCBIfam" id="TIGR02532">
    <property type="entry name" value="IV_pilin_GFxxxE"/>
    <property type="match status" value="1"/>
</dbReference>
<comment type="subcellular location">
    <subcellularLocation>
        <location evidence="1">Cell inner membrane</location>
        <topology evidence="1">Single-pass membrane protein</topology>
    </subcellularLocation>
</comment>
<keyword evidence="6 11" id="KW-0812">Transmembrane</keyword>
<dbReference type="OrthoDB" id="15240at2"/>
<dbReference type="EMBL" id="FZOB01000001">
    <property type="protein sequence ID" value="SNR59362.1"/>
    <property type="molecule type" value="Genomic_DNA"/>
</dbReference>
<evidence type="ECO:0000256" key="7">
    <source>
        <dbReference type="ARBA" id="ARBA00022989"/>
    </source>
</evidence>
<dbReference type="RefSeq" id="WP_143340981.1">
    <property type="nucleotide sequence ID" value="NZ_FZOB01000001.1"/>
</dbReference>
<proteinExistence type="inferred from homology"/>
<dbReference type="InterPro" id="IPR022346">
    <property type="entry name" value="T2SS_GspH"/>
</dbReference>